<evidence type="ECO:0000313" key="2">
    <source>
        <dbReference type="Proteomes" id="UP000807504"/>
    </source>
</evidence>
<keyword evidence="2" id="KW-1185">Reference proteome</keyword>
<dbReference type="EMBL" id="JABXBU010002227">
    <property type="protein sequence ID" value="KAF8773520.1"/>
    <property type="molecule type" value="Genomic_DNA"/>
</dbReference>
<organism evidence="1 2">
    <name type="scientific">Argiope bruennichi</name>
    <name type="common">Wasp spider</name>
    <name type="synonym">Aranea bruennichi</name>
    <dbReference type="NCBI Taxonomy" id="94029"/>
    <lineage>
        <taxon>Eukaryota</taxon>
        <taxon>Metazoa</taxon>
        <taxon>Ecdysozoa</taxon>
        <taxon>Arthropoda</taxon>
        <taxon>Chelicerata</taxon>
        <taxon>Arachnida</taxon>
        <taxon>Araneae</taxon>
        <taxon>Araneomorphae</taxon>
        <taxon>Entelegynae</taxon>
        <taxon>Araneoidea</taxon>
        <taxon>Araneidae</taxon>
        <taxon>Argiope</taxon>
    </lineage>
</organism>
<accession>A0A8T0EI48</accession>
<evidence type="ECO:0000313" key="1">
    <source>
        <dbReference type="EMBL" id="KAF8773520.1"/>
    </source>
</evidence>
<protein>
    <submittedName>
        <fullName evidence="1">Uncharacterized protein</fullName>
    </submittedName>
</protein>
<comment type="caution">
    <text evidence="1">The sequence shown here is derived from an EMBL/GenBank/DDBJ whole genome shotgun (WGS) entry which is preliminary data.</text>
</comment>
<dbReference type="Proteomes" id="UP000807504">
    <property type="component" value="Unassembled WGS sequence"/>
</dbReference>
<name>A0A8T0EI48_ARGBR</name>
<sequence length="100" mass="11592">MRCFIRADIKENAYNTRESTDFMLVHRNEINCASTEKFQNLPKRSSNVFRRRVSNIDDLKARITTAIGSVDADMLAATWREIDNRLDILRATKVAHVEVH</sequence>
<reference evidence="1" key="1">
    <citation type="journal article" date="2020" name="bioRxiv">
        <title>Chromosome-level reference genome of the European wasp spider Argiope bruennichi: a resource for studies on range expansion and evolutionary adaptation.</title>
        <authorList>
            <person name="Sheffer M.M."/>
            <person name="Hoppe A."/>
            <person name="Krehenwinkel H."/>
            <person name="Uhl G."/>
            <person name="Kuss A.W."/>
            <person name="Jensen L."/>
            <person name="Jensen C."/>
            <person name="Gillespie R.G."/>
            <person name="Hoff K.J."/>
            <person name="Prost S."/>
        </authorList>
    </citation>
    <scope>NUCLEOTIDE SEQUENCE</scope>
</reference>
<proteinExistence type="predicted"/>
<gene>
    <name evidence="1" type="ORF">HNY73_016176</name>
</gene>
<dbReference type="AlphaFoldDB" id="A0A8T0EI48"/>
<reference evidence="1" key="2">
    <citation type="submission" date="2020-06" db="EMBL/GenBank/DDBJ databases">
        <authorList>
            <person name="Sheffer M."/>
        </authorList>
    </citation>
    <scope>NUCLEOTIDE SEQUENCE</scope>
</reference>